<dbReference type="InterPro" id="IPR007296">
    <property type="entry name" value="DUF403"/>
</dbReference>
<gene>
    <name evidence="2" type="ORF">SAMN05216366_1044</name>
</gene>
<proteinExistence type="predicted"/>
<reference evidence="2 3" key="1">
    <citation type="submission" date="2016-10" db="EMBL/GenBank/DDBJ databases">
        <authorList>
            <person name="de Groot N.N."/>
        </authorList>
    </citation>
    <scope>NUCLEOTIDE SEQUENCE [LARGE SCALE GENOMIC DNA]</scope>
    <source>
        <strain evidence="2 3">S137</strain>
    </source>
</reference>
<dbReference type="EMBL" id="FNJQ01000004">
    <property type="protein sequence ID" value="SDO96829.1"/>
    <property type="molecule type" value="Genomic_DNA"/>
</dbReference>
<dbReference type="AlphaFoldDB" id="A0A1H0NW05"/>
<accession>A0A1H0NW05</accession>
<protein>
    <submittedName>
        <fullName evidence="2">A predicted alpha-helical domain with a conserved ER motif</fullName>
    </submittedName>
</protein>
<name>A0A1H0NW05_SELRU</name>
<sequence>MDSMPLSKASRLFWLGRYYERTVTTLTYLWSWYDKVIDGEPPDYKTFCKALEIDCFYLSAEEFLQDYVFDSTNPDSLRMAADNMLGNGMMLRETIGSRTLSYLELAVTAMDSGIGSLSPTLPLQRTIDYILAFRGCYDDCIPDMEVRNIIKCGASVERLSLYLRLGWRLEFLPTEVGRLLYRTKRARLTPAPECFKIIKDTPLPLKGDNRLTLLRAVEAYFSL</sequence>
<dbReference type="Proteomes" id="UP000182412">
    <property type="component" value="Unassembled WGS sequence"/>
</dbReference>
<dbReference type="OrthoDB" id="9803532at2"/>
<evidence type="ECO:0000259" key="1">
    <source>
        <dbReference type="Pfam" id="PF04168"/>
    </source>
</evidence>
<organism evidence="2 3">
    <name type="scientific">Selenomonas ruminantium</name>
    <dbReference type="NCBI Taxonomy" id="971"/>
    <lineage>
        <taxon>Bacteria</taxon>
        <taxon>Bacillati</taxon>
        <taxon>Bacillota</taxon>
        <taxon>Negativicutes</taxon>
        <taxon>Selenomonadales</taxon>
        <taxon>Selenomonadaceae</taxon>
        <taxon>Selenomonas</taxon>
    </lineage>
</organism>
<feature type="domain" description="DUF403" evidence="1">
    <location>
        <begin position="9"/>
        <end position="165"/>
    </location>
</feature>
<evidence type="ECO:0000313" key="3">
    <source>
        <dbReference type="Proteomes" id="UP000182412"/>
    </source>
</evidence>
<evidence type="ECO:0000313" key="2">
    <source>
        <dbReference type="EMBL" id="SDO96829.1"/>
    </source>
</evidence>
<dbReference type="Pfam" id="PF04168">
    <property type="entry name" value="Alpha-E"/>
    <property type="match status" value="1"/>
</dbReference>